<dbReference type="GO" id="GO:0005819">
    <property type="term" value="C:spindle"/>
    <property type="evidence" value="ECO:0007669"/>
    <property type="project" value="InterPro"/>
</dbReference>
<dbReference type="PANTHER" id="PTHR14326">
    <property type="entry name" value="TARGETING PROTEIN FOR XKLP2"/>
    <property type="match status" value="1"/>
</dbReference>
<gene>
    <name evidence="8" type="primary">TPX2</name>
    <name evidence="8" type="ORF">IWW36_002618</name>
</gene>
<dbReference type="EMBL" id="JANBUW010000077">
    <property type="protein sequence ID" value="KAJ2849457.1"/>
    <property type="molecule type" value="Genomic_DNA"/>
</dbReference>
<keyword evidence="3" id="KW-0963">Cytoplasm</keyword>
<dbReference type="InterPro" id="IPR027329">
    <property type="entry name" value="TPX2_C"/>
</dbReference>
<comment type="caution">
    <text evidence="8">The sequence shown here is derived from an EMBL/GenBank/DDBJ whole genome shotgun (WGS) entry which is preliminary data.</text>
</comment>
<feature type="domain" description="TPX2 C-terminal" evidence="7">
    <location>
        <begin position="544"/>
        <end position="616"/>
    </location>
</feature>
<accession>A0A9W8I6Y1</accession>
<evidence type="ECO:0000256" key="2">
    <source>
        <dbReference type="ARBA" id="ARBA00005885"/>
    </source>
</evidence>
<feature type="compositionally biased region" description="Low complexity" evidence="6">
    <location>
        <begin position="185"/>
        <end position="198"/>
    </location>
</feature>
<feature type="region of interest" description="Disordered" evidence="6">
    <location>
        <begin position="166"/>
        <end position="422"/>
    </location>
</feature>
<feature type="region of interest" description="Disordered" evidence="6">
    <location>
        <begin position="604"/>
        <end position="639"/>
    </location>
</feature>
<name>A0A9W8I6Y1_9FUNG</name>
<evidence type="ECO:0000313" key="8">
    <source>
        <dbReference type="EMBL" id="KAJ2849457.1"/>
    </source>
</evidence>
<feature type="compositionally biased region" description="Basic residues" evidence="6">
    <location>
        <begin position="1"/>
        <end position="16"/>
    </location>
</feature>
<dbReference type="GO" id="GO:0060236">
    <property type="term" value="P:regulation of mitotic spindle organization"/>
    <property type="evidence" value="ECO:0007669"/>
    <property type="project" value="InterPro"/>
</dbReference>
<evidence type="ECO:0000256" key="3">
    <source>
        <dbReference type="ARBA" id="ARBA00022490"/>
    </source>
</evidence>
<comment type="subcellular location">
    <subcellularLocation>
        <location evidence="1">Cytoplasm</location>
        <location evidence="1">Cytoskeleton</location>
    </subcellularLocation>
</comment>
<feature type="compositionally biased region" description="Basic and acidic residues" evidence="6">
    <location>
        <begin position="263"/>
        <end position="273"/>
    </location>
</feature>
<dbReference type="Pfam" id="PF06886">
    <property type="entry name" value="TPX2"/>
    <property type="match status" value="2"/>
</dbReference>
<dbReference type="OrthoDB" id="1684416at2759"/>
<protein>
    <submittedName>
        <fullName evidence="8">Protein tpx2</fullName>
    </submittedName>
</protein>
<feature type="compositionally biased region" description="Low complexity" evidence="6">
    <location>
        <begin position="98"/>
        <end position="111"/>
    </location>
</feature>
<feature type="region of interest" description="Disordered" evidence="6">
    <location>
        <begin position="458"/>
        <end position="482"/>
    </location>
</feature>
<dbReference type="Proteomes" id="UP001139887">
    <property type="component" value="Unassembled WGS sequence"/>
</dbReference>
<feature type="compositionally biased region" description="Basic and acidic residues" evidence="6">
    <location>
        <begin position="300"/>
        <end position="310"/>
    </location>
</feature>
<feature type="compositionally biased region" description="Polar residues" evidence="6">
    <location>
        <begin position="282"/>
        <end position="291"/>
    </location>
</feature>
<feature type="compositionally biased region" description="Basic and acidic residues" evidence="6">
    <location>
        <begin position="386"/>
        <end position="396"/>
    </location>
</feature>
<feature type="domain" description="TPX2 C-terminal" evidence="7">
    <location>
        <begin position="493"/>
        <end position="537"/>
    </location>
</feature>
<dbReference type="PANTHER" id="PTHR14326:SF44">
    <property type="entry name" value="TARGETING PROTEIN FOR XKLP2"/>
    <property type="match status" value="1"/>
</dbReference>
<dbReference type="AlphaFoldDB" id="A0A9W8I6Y1"/>
<keyword evidence="9" id="KW-1185">Reference proteome</keyword>
<dbReference type="InterPro" id="IPR009675">
    <property type="entry name" value="TPX2_fam"/>
</dbReference>
<dbReference type="GO" id="GO:0005874">
    <property type="term" value="C:microtubule"/>
    <property type="evidence" value="ECO:0007669"/>
    <property type="project" value="InterPro"/>
</dbReference>
<feature type="compositionally biased region" description="Acidic residues" evidence="6">
    <location>
        <begin position="35"/>
        <end position="44"/>
    </location>
</feature>
<keyword evidence="4" id="KW-0206">Cytoskeleton</keyword>
<evidence type="ECO:0000259" key="7">
    <source>
        <dbReference type="Pfam" id="PF06886"/>
    </source>
</evidence>
<evidence type="ECO:0000256" key="5">
    <source>
        <dbReference type="SAM" id="Coils"/>
    </source>
</evidence>
<reference evidence="8" key="1">
    <citation type="submission" date="2022-07" db="EMBL/GenBank/DDBJ databases">
        <title>Phylogenomic reconstructions and comparative analyses of Kickxellomycotina fungi.</title>
        <authorList>
            <person name="Reynolds N.K."/>
            <person name="Stajich J.E."/>
            <person name="Barry K."/>
            <person name="Grigoriev I.V."/>
            <person name="Crous P."/>
            <person name="Smith M.E."/>
        </authorList>
    </citation>
    <scope>NUCLEOTIDE SEQUENCE</scope>
    <source>
        <strain evidence="8">NRRL 1566</strain>
    </source>
</reference>
<sequence length="639" mass="72599">MTKSRRSSQRKTSTNRHTHDAKTPTRPTDSTQPADSDDSEDEVWNFDAPQFYDFGSTKTPGPTVDKWFDYVHPTPAPKKTRKSRPSSDDIFAADSRDSLLPTRPSLSPSRLIVESDGRLTLDESQDNNASADEADGDQLAAKDVEFSDTDDEIEFNNWRSAQVLASIDNNSDHDNKDGSNSCDQARASEASTASMTSEVSLEDTEQNYKESRPALKVSTANGGGKVMKKSMRGVVPAGKSLTIPMEMGFMRPTKGATRRQQAKQRDKMNKRLISEAIAQAAHSKSASNRAGNLTVPAPFRFHERKTDRKPLPTADQNPSISKKSQPQLVSKSTAKRKLADTQGTDTNINSNSIQESNGSPPRRAIKKLKPTIPKTPQFAKAKRVRREALDTKDQETGPKPVRRLVKPALPAHFSPPKPTIVQPFTFRSDAAAERHLQKLREEISKLRQEEEAMRQFHANPLPLFPTPKKPKRQSVQLHSSPFKLSTDIRGEAYQKKLRARLDELERRQRERQEFKARPIPESIDHPFVPQASAMPLTAIEEVLLQTELRSEERRAYDEDRMERDRIREEVLARKRQEEERREEEEIKRLRKLLVHKAQPVRQYKPLVIQPSDRPLTIPKTPQWHVRTRKQPEPETTPTR</sequence>
<feature type="coiled-coil region" evidence="5">
    <location>
        <begin position="429"/>
        <end position="456"/>
    </location>
</feature>
<evidence type="ECO:0000256" key="6">
    <source>
        <dbReference type="SAM" id="MobiDB-lite"/>
    </source>
</evidence>
<proteinExistence type="inferred from homology"/>
<organism evidence="8 9">
    <name type="scientific">Coemansia brasiliensis</name>
    <dbReference type="NCBI Taxonomy" id="2650707"/>
    <lineage>
        <taxon>Eukaryota</taxon>
        <taxon>Fungi</taxon>
        <taxon>Fungi incertae sedis</taxon>
        <taxon>Zoopagomycota</taxon>
        <taxon>Kickxellomycotina</taxon>
        <taxon>Kickxellomycetes</taxon>
        <taxon>Kickxellales</taxon>
        <taxon>Kickxellaceae</taxon>
        <taxon>Coemansia</taxon>
    </lineage>
</organism>
<comment type="similarity">
    <text evidence="2">Belongs to the TPX2 family.</text>
</comment>
<feature type="compositionally biased region" description="Polar residues" evidence="6">
    <location>
        <begin position="25"/>
        <end position="34"/>
    </location>
</feature>
<feature type="compositionally biased region" description="Polar residues" evidence="6">
    <location>
        <begin position="314"/>
        <end position="332"/>
    </location>
</feature>
<feature type="compositionally biased region" description="Polar residues" evidence="6">
    <location>
        <begin position="473"/>
        <end position="482"/>
    </location>
</feature>
<keyword evidence="5" id="KW-0175">Coiled coil</keyword>
<feature type="compositionally biased region" description="Polar residues" evidence="6">
    <location>
        <begin position="341"/>
        <end position="359"/>
    </location>
</feature>
<evidence type="ECO:0000256" key="4">
    <source>
        <dbReference type="ARBA" id="ARBA00023212"/>
    </source>
</evidence>
<evidence type="ECO:0000256" key="1">
    <source>
        <dbReference type="ARBA" id="ARBA00004245"/>
    </source>
</evidence>
<evidence type="ECO:0000313" key="9">
    <source>
        <dbReference type="Proteomes" id="UP001139887"/>
    </source>
</evidence>
<feature type="region of interest" description="Disordered" evidence="6">
    <location>
        <begin position="1"/>
        <end position="148"/>
    </location>
</feature>